<evidence type="ECO:0000313" key="7">
    <source>
        <dbReference type="EMBL" id="CEL97141.1"/>
    </source>
</evidence>
<dbReference type="GO" id="GO:0003700">
    <property type="term" value="F:DNA-binding transcription factor activity"/>
    <property type="evidence" value="ECO:0007669"/>
    <property type="project" value="InterPro"/>
</dbReference>
<dbReference type="Pfam" id="PF00847">
    <property type="entry name" value="AP2"/>
    <property type="match status" value="1"/>
</dbReference>
<evidence type="ECO:0000256" key="3">
    <source>
        <dbReference type="ARBA" id="ARBA00023125"/>
    </source>
</evidence>
<keyword evidence="4" id="KW-0804">Transcription</keyword>
<protein>
    <recommendedName>
        <fullName evidence="6">AP2/ERF domain-containing protein</fullName>
    </recommendedName>
</protein>
<accession>A0A0G4EL71</accession>
<reference evidence="7 8" key="1">
    <citation type="submission" date="2014-11" db="EMBL/GenBank/DDBJ databases">
        <authorList>
            <person name="Zhu J."/>
            <person name="Qi W."/>
            <person name="Song R."/>
        </authorList>
    </citation>
    <scope>NUCLEOTIDE SEQUENCE [LARGE SCALE GENOMIC DNA]</scope>
</reference>
<comment type="subcellular location">
    <subcellularLocation>
        <location evidence="1">Nucleus</location>
    </subcellularLocation>
</comment>
<evidence type="ECO:0000256" key="5">
    <source>
        <dbReference type="ARBA" id="ARBA00023242"/>
    </source>
</evidence>
<dbReference type="AlphaFoldDB" id="A0A0G4EL71"/>
<dbReference type="EMBL" id="CDMY01000254">
    <property type="protein sequence ID" value="CEL97141.1"/>
    <property type="molecule type" value="Genomic_DNA"/>
</dbReference>
<keyword evidence="8" id="KW-1185">Reference proteome</keyword>
<keyword evidence="5" id="KW-0539">Nucleus</keyword>
<name>A0A0G4EL71_VITBC</name>
<dbReference type="VEuPathDB" id="CryptoDB:Vbra_3985"/>
<gene>
    <name evidence="7" type="ORF">Vbra_3985</name>
</gene>
<dbReference type="GO" id="GO:0005634">
    <property type="term" value="C:nucleus"/>
    <property type="evidence" value="ECO:0007669"/>
    <property type="project" value="UniProtKB-SubCell"/>
</dbReference>
<dbReference type="OrthoDB" id="372748at2759"/>
<sequence length="128" mass="14402">MRLRGGVSQVARGVLRANGTTQRWPPPRHNHRRDSLYMCMSGVGRGASSRDGALRRASVREPAKHQSGVKGVHYRTGAWQAQWRQGGETKTKSFSCNKYGFEEAKQMAIAPRREMERLHYLHVGKGAD</sequence>
<keyword evidence="2" id="KW-0805">Transcription regulation</keyword>
<evidence type="ECO:0000256" key="1">
    <source>
        <dbReference type="ARBA" id="ARBA00004123"/>
    </source>
</evidence>
<evidence type="ECO:0000259" key="6">
    <source>
        <dbReference type="Pfam" id="PF00847"/>
    </source>
</evidence>
<organism evidence="7 8">
    <name type="scientific">Vitrella brassicaformis (strain CCMP3155)</name>
    <dbReference type="NCBI Taxonomy" id="1169540"/>
    <lineage>
        <taxon>Eukaryota</taxon>
        <taxon>Sar</taxon>
        <taxon>Alveolata</taxon>
        <taxon>Colpodellida</taxon>
        <taxon>Vitrellaceae</taxon>
        <taxon>Vitrella</taxon>
    </lineage>
</organism>
<dbReference type="PhylomeDB" id="A0A0G4EL71"/>
<dbReference type="InParanoid" id="A0A0G4EL71"/>
<proteinExistence type="predicted"/>
<keyword evidence="3" id="KW-0238">DNA-binding</keyword>
<evidence type="ECO:0000256" key="4">
    <source>
        <dbReference type="ARBA" id="ARBA00023163"/>
    </source>
</evidence>
<dbReference type="Proteomes" id="UP000041254">
    <property type="component" value="Unassembled WGS sequence"/>
</dbReference>
<evidence type="ECO:0000313" key="8">
    <source>
        <dbReference type="Proteomes" id="UP000041254"/>
    </source>
</evidence>
<feature type="domain" description="AP2/ERF" evidence="6">
    <location>
        <begin position="67"/>
        <end position="117"/>
    </location>
</feature>
<dbReference type="GO" id="GO:0003677">
    <property type="term" value="F:DNA binding"/>
    <property type="evidence" value="ECO:0007669"/>
    <property type="project" value="UniProtKB-KW"/>
</dbReference>
<dbReference type="InterPro" id="IPR001471">
    <property type="entry name" value="AP2/ERF_dom"/>
</dbReference>
<evidence type="ECO:0000256" key="2">
    <source>
        <dbReference type="ARBA" id="ARBA00023015"/>
    </source>
</evidence>
<dbReference type="Gene3D" id="1.20.5.2050">
    <property type="match status" value="1"/>
</dbReference>